<evidence type="ECO:0000313" key="2">
    <source>
        <dbReference type="EMBL" id="PHY95213.1"/>
    </source>
</evidence>
<protein>
    <recommendedName>
        <fullName evidence="1">DUF6874 domain-containing protein</fullName>
    </recommendedName>
</protein>
<dbReference type="Proteomes" id="UP000228751">
    <property type="component" value="Unassembled WGS sequence"/>
</dbReference>
<reference evidence="2 3" key="1">
    <citation type="submission" date="2017-10" db="EMBL/GenBank/DDBJ databases">
        <title>Genomic analysis of the genus Acetobacter.</title>
        <authorList>
            <person name="Kim K.H."/>
            <person name="Chun B.H."/>
            <person name="Son A.R."/>
            <person name="Jeon C.O."/>
        </authorList>
    </citation>
    <scope>NUCLEOTIDE SEQUENCE [LARGE SCALE GENOMIC DNA]</scope>
    <source>
        <strain evidence="2 3">LHT 2458</strain>
    </source>
</reference>
<sequence length="114" mass="13459">MVHQPNRTERYVFSHVEGKAILRIIRRVVDHFQLKETPRRNKVYDLTNKLLRVCHSRVCNLDLEGMANAQDFQLVLDDLGTLKRNLNTKTAHMDYGTRLHFALNVVYRRREQAA</sequence>
<feature type="domain" description="DUF6874" evidence="1">
    <location>
        <begin position="19"/>
        <end position="93"/>
    </location>
</feature>
<accession>A0A2G4RF64</accession>
<evidence type="ECO:0000259" key="1">
    <source>
        <dbReference type="Pfam" id="PF21779"/>
    </source>
</evidence>
<dbReference type="EMBL" id="PEBQ01000030">
    <property type="protein sequence ID" value="PHY95213.1"/>
    <property type="molecule type" value="Genomic_DNA"/>
</dbReference>
<dbReference type="RefSeq" id="WP_099540507.1">
    <property type="nucleotide sequence ID" value="NZ_PEBQ01000030.1"/>
</dbReference>
<gene>
    <name evidence="2" type="ORF">CSR02_02615</name>
</gene>
<name>A0A2G4RF64_9PROT</name>
<dbReference type="OrthoDB" id="7225593at2"/>
<proteinExistence type="predicted"/>
<evidence type="ECO:0000313" key="3">
    <source>
        <dbReference type="Proteomes" id="UP000228751"/>
    </source>
</evidence>
<dbReference type="Pfam" id="PF21779">
    <property type="entry name" value="DUF6874"/>
    <property type="match status" value="1"/>
</dbReference>
<organism evidence="2 3">
    <name type="scientific">Acetobacter pomorum</name>
    <dbReference type="NCBI Taxonomy" id="65959"/>
    <lineage>
        <taxon>Bacteria</taxon>
        <taxon>Pseudomonadati</taxon>
        <taxon>Pseudomonadota</taxon>
        <taxon>Alphaproteobacteria</taxon>
        <taxon>Acetobacterales</taxon>
        <taxon>Acetobacteraceae</taxon>
        <taxon>Acetobacter</taxon>
    </lineage>
</organism>
<keyword evidence="3" id="KW-1185">Reference proteome</keyword>
<dbReference type="InterPro" id="IPR049239">
    <property type="entry name" value="DUF6874"/>
</dbReference>
<dbReference type="AlphaFoldDB" id="A0A2G4RF64"/>
<comment type="caution">
    <text evidence="2">The sequence shown here is derived from an EMBL/GenBank/DDBJ whole genome shotgun (WGS) entry which is preliminary data.</text>
</comment>